<evidence type="ECO:0000256" key="3">
    <source>
        <dbReference type="ARBA" id="ARBA00022801"/>
    </source>
</evidence>
<evidence type="ECO:0000313" key="7">
    <source>
        <dbReference type="EMBL" id="KAJ8609819.1"/>
    </source>
</evidence>
<dbReference type="PANTHER" id="PTHR12801:SF45">
    <property type="entry name" value="RNA EXONUCLEASE 4"/>
    <property type="match status" value="1"/>
</dbReference>
<evidence type="ECO:0000256" key="2">
    <source>
        <dbReference type="ARBA" id="ARBA00022722"/>
    </source>
</evidence>
<dbReference type="InterPro" id="IPR036397">
    <property type="entry name" value="RNaseH_sf"/>
</dbReference>
<reference evidence="7" key="1">
    <citation type="submission" date="2023-01" db="EMBL/GenBank/DDBJ databases">
        <title>Metagenome sequencing of chrysophaentin producing Chrysophaeum taylorii.</title>
        <authorList>
            <person name="Davison J."/>
            <person name="Bewley C."/>
        </authorList>
    </citation>
    <scope>NUCLEOTIDE SEQUENCE</scope>
    <source>
        <strain evidence="7">NIES-1699</strain>
    </source>
</reference>
<comment type="function">
    <text evidence="4">Exoribonuclease involved in ribosome biosynthesis. Involved in the processing of ITS1, the internal transcribed spacer localized between the 18S and 5.8S rRNAs.</text>
</comment>
<protein>
    <recommendedName>
        <fullName evidence="6">Exonuclease domain-containing protein</fullName>
    </recommendedName>
</protein>
<feature type="compositionally biased region" description="Basic and acidic residues" evidence="5">
    <location>
        <begin position="136"/>
        <end position="148"/>
    </location>
</feature>
<name>A0AAD7UKQ2_9STRA</name>
<accession>A0AAD7UKQ2</accession>
<dbReference type="SMART" id="SM00479">
    <property type="entry name" value="EXOIII"/>
    <property type="match status" value="1"/>
</dbReference>
<keyword evidence="1" id="KW-0698">rRNA processing</keyword>
<dbReference type="AlphaFoldDB" id="A0AAD7UKQ2"/>
<evidence type="ECO:0000256" key="4">
    <source>
        <dbReference type="ARBA" id="ARBA00025599"/>
    </source>
</evidence>
<dbReference type="InterPro" id="IPR013520">
    <property type="entry name" value="Ribonucl_H"/>
</dbReference>
<dbReference type="Proteomes" id="UP001230188">
    <property type="component" value="Unassembled WGS sequence"/>
</dbReference>
<dbReference type="GO" id="GO:0005634">
    <property type="term" value="C:nucleus"/>
    <property type="evidence" value="ECO:0007669"/>
    <property type="project" value="TreeGrafter"/>
</dbReference>
<evidence type="ECO:0000256" key="5">
    <source>
        <dbReference type="SAM" id="MobiDB-lite"/>
    </source>
</evidence>
<organism evidence="7 8">
    <name type="scientific">Chrysophaeum taylorii</name>
    <dbReference type="NCBI Taxonomy" id="2483200"/>
    <lineage>
        <taxon>Eukaryota</taxon>
        <taxon>Sar</taxon>
        <taxon>Stramenopiles</taxon>
        <taxon>Ochrophyta</taxon>
        <taxon>Pelagophyceae</taxon>
        <taxon>Pelagomonadales</taxon>
        <taxon>Pelagomonadaceae</taxon>
        <taxon>Chrysophaeum</taxon>
    </lineage>
</organism>
<dbReference type="GO" id="GO:0003676">
    <property type="term" value="F:nucleic acid binding"/>
    <property type="evidence" value="ECO:0007669"/>
    <property type="project" value="InterPro"/>
</dbReference>
<feature type="domain" description="Exonuclease" evidence="6">
    <location>
        <begin position="198"/>
        <end position="365"/>
    </location>
</feature>
<feature type="region of interest" description="Disordered" evidence="5">
    <location>
        <begin position="32"/>
        <end position="149"/>
    </location>
</feature>
<sequence>MGDEVEKLRAQLKAQEEANEILSLRAELAKVQQEREALLAGEEASPAPTAKKKARRGKKKARASYEEGEIKADDAKADDAKADEAKADEVEAKAVEAAADEAKAPKRKDESEDESAKKKRRVASVLAGLPVASQQDKPKKEKEKEKSSEPFMSRWSVLVRSTKASLRFKTDRAKLCEEADGSWARAKPCGPWCADLPHAFALDCEMCVCQDPVTKTQSNRELVRLSIIDADSRDVALDTLVAPSLPVVDYVTRIHGIDETALRGVTFTRRHAQAALLALVCDRTVVVGHALCNDFAALRFHHDCCVDTSCVFACSGGETPGLRDVAHAVLTAEQRQDYAENAHDSIVDARTSLLCALAAVSDTFPVVIPRADPPVAKKATNGVAAADTKDHLLFVHRIPSDFDCDALTKAFEPATGVHVLSAIFVPGTPYGKCTLSLKSKRHADLAFDVLGPASDEDKQGRPQKKLFLNAASKGHPANGAANHSGPYCKIRKF</sequence>
<keyword evidence="8" id="KW-1185">Reference proteome</keyword>
<proteinExistence type="predicted"/>
<dbReference type="GO" id="GO:0006364">
    <property type="term" value="P:rRNA processing"/>
    <property type="evidence" value="ECO:0007669"/>
    <property type="project" value="UniProtKB-KW"/>
</dbReference>
<evidence type="ECO:0000313" key="8">
    <source>
        <dbReference type="Proteomes" id="UP001230188"/>
    </source>
</evidence>
<feature type="compositionally biased region" description="Basic and acidic residues" evidence="5">
    <location>
        <begin position="63"/>
        <end position="116"/>
    </location>
</feature>
<dbReference type="InterPro" id="IPR012337">
    <property type="entry name" value="RNaseH-like_sf"/>
</dbReference>
<dbReference type="Gene3D" id="3.30.420.10">
    <property type="entry name" value="Ribonuclease H-like superfamily/Ribonuclease H"/>
    <property type="match status" value="1"/>
</dbReference>
<keyword evidence="2" id="KW-0540">Nuclease</keyword>
<dbReference type="InterPro" id="IPR047021">
    <property type="entry name" value="REXO1/3/4-like"/>
</dbReference>
<dbReference type="SUPFAM" id="SSF53098">
    <property type="entry name" value="Ribonuclease H-like"/>
    <property type="match status" value="1"/>
</dbReference>
<dbReference type="EMBL" id="JAQMWT010000129">
    <property type="protein sequence ID" value="KAJ8609819.1"/>
    <property type="molecule type" value="Genomic_DNA"/>
</dbReference>
<keyword evidence="3" id="KW-0378">Hydrolase</keyword>
<dbReference type="GO" id="GO:0004527">
    <property type="term" value="F:exonuclease activity"/>
    <property type="evidence" value="ECO:0007669"/>
    <property type="project" value="InterPro"/>
</dbReference>
<comment type="caution">
    <text evidence="7">The sequence shown here is derived from an EMBL/GenBank/DDBJ whole genome shotgun (WGS) entry which is preliminary data.</text>
</comment>
<dbReference type="PANTHER" id="PTHR12801">
    <property type="entry name" value="RNA EXONUCLEASE REXO1 / RECO3 FAMILY MEMBER-RELATED"/>
    <property type="match status" value="1"/>
</dbReference>
<evidence type="ECO:0000256" key="1">
    <source>
        <dbReference type="ARBA" id="ARBA00022552"/>
    </source>
</evidence>
<gene>
    <name evidence="7" type="ORF">CTAYLR_008117</name>
</gene>
<evidence type="ECO:0000259" key="6">
    <source>
        <dbReference type="SMART" id="SM00479"/>
    </source>
</evidence>
<feature type="compositionally biased region" description="Basic residues" evidence="5">
    <location>
        <begin position="50"/>
        <end position="62"/>
    </location>
</feature>